<proteinExistence type="predicted"/>
<dbReference type="Proteomes" id="UP000242951">
    <property type="component" value="Unassembled WGS sequence"/>
</dbReference>
<name>A0ABR5HLR6_9BURK</name>
<keyword evidence="3" id="KW-1185">Reference proteome</keyword>
<evidence type="ECO:0000256" key="1">
    <source>
        <dbReference type="SAM" id="Phobius"/>
    </source>
</evidence>
<feature type="transmembrane region" description="Helical" evidence="1">
    <location>
        <begin position="30"/>
        <end position="49"/>
    </location>
</feature>
<evidence type="ECO:0000313" key="2">
    <source>
        <dbReference type="EMBL" id="KMQ80340.1"/>
    </source>
</evidence>
<keyword evidence="1" id="KW-0812">Transmembrane</keyword>
<dbReference type="EMBL" id="LELG01000105">
    <property type="protein sequence ID" value="KMQ80340.1"/>
    <property type="molecule type" value="Genomic_DNA"/>
</dbReference>
<keyword evidence="1" id="KW-0472">Membrane</keyword>
<evidence type="ECO:0000313" key="3">
    <source>
        <dbReference type="Proteomes" id="UP000242951"/>
    </source>
</evidence>
<accession>A0ABR5HLR6</accession>
<gene>
    <name evidence="2" type="ORF">BPMI_02404c</name>
</gene>
<comment type="caution">
    <text evidence="2">The sequence shown here is derived from an EMBL/GenBank/DDBJ whole genome shotgun (WGS) entry which is preliminary data.</text>
</comment>
<sequence length="164" mass="18780">MTGDQERFFARLNARMPSGWFGSSSPLLDTLLMGIASAYSAVYGAYAYMRVQTRLQTSTDDWLDMAAADYFGTGGLPRLLNESDVAYRMRIQINIVRERGTRRAVESILTDLTGPHRPFWSRPSPRIRGRMEERWRLRMQVPTRSPRRPATTVHEPMCTCFQAA</sequence>
<reference evidence="2 3" key="1">
    <citation type="submission" date="2015-06" db="EMBL/GenBank/DDBJ databases">
        <title>Comparative genomics of Burkholderia leaf nodule symbionts.</title>
        <authorList>
            <person name="Carlier A."/>
            <person name="Eberl L."/>
            <person name="Pinto-Carbo M."/>
        </authorList>
    </citation>
    <scope>NUCLEOTIDE SEQUENCE [LARGE SCALE GENOMIC DNA]</scope>
    <source>
        <strain evidence="2 3">UZHbot3</strain>
    </source>
</reference>
<organism evidence="2 3">
    <name type="scientific">Candidatus Burkholderia pumila</name>
    <dbReference type="NCBI Taxonomy" id="1090375"/>
    <lineage>
        <taxon>Bacteria</taxon>
        <taxon>Pseudomonadati</taxon>
        <taxon>Pseudomonadota</taxon>
        <taxon>Betaproteobacteria</taxon>
        <taxon>Burkholderiales</taxon>
        <taxon>Burkholderiaceae</taxon>
        <taxon>Burkholderia</taxon>
    </lineage>
</organism>
<keyword evidence="1" id="KW-1133">Transmembrane helix</keyword>
<protein>
    <submittedName>
        <fullName evidence="2">Uncharacterized protein</fullName>
    </submittedName>
</protein>